<gene>
    <name evidence="2" type="ORF">MARPO_0136s0023</name>
</gene>
<keyword evidence="3" id="KW-1185">Reference proteome</keyword>
<dbReference type="EMBL" id="KZ772808">
    <property type="protein sequence ID" value="PTQ29695.1"/>
    <property type="molecule type" value="Genomic_DNA"/>
</dbReference>
<accession>A0A2R6W762</accession>
<organism evidence="2 3">
    <name type="scientific">Marchantia polymorpha</name>
    <name type="common">Common liverwort</name>
    <name type="synonym">Marchantia aquatica</name>
    <dbReference type="NCBI Taxonomy" id="3197"/>
    <lineage>
        <taxon>Eukaryota</taxon>
        <taxon>Viridiplantae</taxon>
        <taxon>Streptophyta</taxon>
        <taxon>Embryophyta</taxon>
        <taxon>Marchantiophyta</taxon>
        <taxon>Marchantiopsida</taxon>
        <taxon>Marchantiidae</taxon>
        <taxon>Marchantiales</taxon>
        <taxon>Marchantiaceae</taxon>
        <taxon>Marchantia</taxon>
    </lineage>
</organism>
<feature type="region of interest" description="Disordered" evidence="1">
    <location>
        <begin position="1"/>
        <end position="62"/>
    </location>
</feature>
<reference evidence="3" key="1">
    <citation type="journal article" date="2017" name="Cell">
        <title>Insights into land plant evolution garnered from the Marchantia polymorpha genome.</title>
        <authorList>
            <person name="Bowman J.L."/>
            <person name="Kohchi T."/>
            <person name="Yamato K.T."/>
            <person name="Jenkins J."/>
            <person name="Shu S."/>
            <person name="Ishizaki K."/>
            <person name="Yamaoka S."/>
            <person name="Nishihama R."/>
            <person name="Nakamura Y."/>
            <person name="Berger F."/>
            <person name="Adam C."/>
            <person name="Aki S.S."/>
            <person name="Althoff F."/>
            <person name="Araki T."/>
            <person name="Arteaga-Vazquez M.A."/>
            <person name="Balasubrmanian S."/>
            <person name="Barry K."/>
            <person name="Bauer D."/>
            <person name="Boehm C.R."/>
            <person name="Briginshaw L."/>
            <person name="Caballero-Perez J."/>
            <person name="Catarino B."/>
            <person name="Chen F."/>
            <person name="Chiyoda S."/>
            <person name="Chovatia M."/>
            <person name="Davies K.M."/>
            <person name="Delmans M."/>
            <person name="Demura T."/>
            <person name="Dierschke T."/>
            <person name="Dolan L."/>
            <person name="Dorantes-Acosta A.E."/>
            <person name="Eklund D.M."/>
            <person name="Florent S.N."/>
            <person name="Flores-Sandoval E."/>
            <person name="Fujiyama A."/>
            <person name="Fukuzawa H."/>
            <person name="Galik B."/>
            <person name="Grimanelli D."/>
            <person name="Grimwood J."/>
            <person name="Grossniklaus U."/>
            <person name="Hamada T."/>
            <person name="Haseloff J."/>
            <person name="Hetherington A.J."/>
            <person name="Higo A."/>
            <person name="Hirakawa Y."/>
            <person name="Hundley H.N."/>
            <person name="Ikeda Y."/>
            <person name="Inoue K."/>
            <person name="Inoue S.I."/>
            <person name="Ishida S."/>
            <person name="Jia Q."/>
            <person name="Kakita M."/>
            <person name="Kanazawa T."/>
            <person name="Kawai Y."/>
            <person name="Kawashima T."/>
            <person name="Kennedy M."/>
            <person name="Kinose K."/>
            <person name="Kinoshita T."/>
            <person name="Kohara Y."/>
            <person name="Koide E."/>
            <person name="Komatsu K."/>
            <person name="Kopischke S."/>
            <person name="Kubo M."/>
            <person name="Kyozuka J."/>
            <person name="Lagercrantz U."/>
            <person name="Lin S.S."/>
            <person name="Lindquist E."/>
            <person name="Lipzen A.M."/>
            <person name="Lu C.W."/>
            <person name="De Luna E."/>
            <person name="Martienssen R.A."/>
            <person name="Minamino N."/>
            <person name="Mizutani M."/>
            <person name="Mizutani M."/>
            <person name="Mochizuki N."/>
            <person name="Monte I."/>
            <person name="Mosher R."/>
            <person name="Nagasaki H."/>
            <person name="Nakagami H."/>
            <person name="Naramoto S."/>
            <person name="Nishitani K."/>
            <person name="Ohtani M."/>
            <person name="Okamoto T."/>
            <person name="Okumura M."/>
            <person name="Phillips J."/>
            <person name="Pollak B."/>
            <person name="Reinders A."/>
            <person name="Rovekamp M."/>
            <person name="Sano R."/>
            <person name="Sawa S."/>
            <person name="Schmid M.W."/>
            <person name="Shirakawa M."/>
            <person name="Solano R."/>
            <person name="Spunde A."/>
            <person name="Suetsugu N."/>
            <person name="Sugano S."/>
            <person name="Sugiyama A."/>
            <person name="Sun R."/>
            <person name="Suzuki Y."/>
            <person name="Takenaka M."/>
            <person name="Takezawa D."/>
            <person name="Tomogane H."/>
            <person name="Tsuzuki M."/>
            <person name="Ueda T."/>
            <person name="Umeda M."/>
            <person name="Ward J.M."/>
            <person name="Watanabe Y."/>
            <person name="Yazaki K."/>
            <person name="Yokoyama R."/>
            <person name="Yoshitake Y."/>
            <person name="Yotsui I."/>
            <person name="Zachgo S."/>
            <person name="Schmutz J."/>
        </authorList>
    </citation>
    <scope>NUCLEOTIDE SEQUENCE [LARGE SCALE GENOMIC DNA]</scope>
    <source>
        <strain evidence="3">Tak-1</strain>
    </source>
</reference>
<dbReference type="AlphaFoldDB" id="A0A2R6W762"/>
<name>A0A2R6W762_MARPO</name>
<dbReference type="Proteomes" id="UP000244005">
    <property type="component" value="Unassembled WGS sequence"/>
</dbReference>
<evidence type="ECO:0000313" key="2">
    <source>
        <dbReference type="EMBL" id="PTQ29695.1"/>
    </source>
</evidence>
<protein>
    <submittedName>
        <fullName evidence="2">Uncharacterized protein</fullName>
    </submittedName>
</protein>
<evidence type="ECO:0000313" key="3">
    <source>
        <dbReference type="Proteomes" id="UP000244005"/>
    </source>
</evidence>
<proteinExistence type="predicted"/>
<feature type="compositionally biased region" description="Gly residues" evidence="1">
    <location>
        <begin position="8"/>
        <end position="25"/>
    </location>
</feature>
<evidence type="ECO:0000256" key="1">
    <source>
        <dbReference type="SAM" id="MobiDB-lite"/>
    </source>
</evidence>
<sequence>MAVAGAQGRAGAGAGAGGGQDGGRQGATERPAARGSDSVHGVGKGQGPRARAEEPNRKSRVNSAFAVVPTQLLKSDKGWACLGRRAGLAACPAGPPAPPLKRMAPRLHLPRPPPLNVTAELTPDVLRATVRTASPVMGLAHLHRISQISEPLAPTPTPPPTPTTTRVCVPHPLERTPPSHLSNTISRQPAAGSPAAQLLCPAQLARTNWLRSRFLPAFVYARAAKADGRRER</sequence>